<organism evidence="1 2">
    <name type="scientific">Polyangium mundeleinium</name>
    <dbReference type="NCBI Taxonomy" id="2995306"/>
    <lineage>
        <taxon>Bacteria</taxon>
        <taxon>Pseudomonadati</taxon>
        <taxon>Myxococcota</taxon>
        <taxon>Polyangia</taxon>
        <taxon>Polyangiales</taxon>
        <taxon>Polyangiaceae</taxon>
        <taxon>Polyangium</taxon>
    </lineage>
</organism>
<protein>
    <submittedName>
        <fullName evidence="1">MopE-related protein</fullName>
    </submittedName>
</protein>
<dbReference type="InterPro" id="IPR021655">
    <property type="entry name" value="Put_metal-bd"/>
</dbReference>
<dbReference type="Proteomes" id="UP001221411">
    <property type="component" value="Unassembled WGS sequence"/>
</dbReference>
<evidence type="ECO:0000313" key="2">
    <source>
        <dbReference type="Proteomes" id="UP001221411"/>
    </source>
</evidence>
<dbReference type="EMBL" id="JAQNDO010000001">
    <property type="protein sequence ID" value="MDC0741340.1"/>
    <property type="molecule type" value="Genomic_DNA"/>
</dbReference>
<dbReference type="RefSeq" id="WP_271916559.1">
    <property type="nucleotide sequence ID" value="NZ_JAQNDO010000001.1"/>
</dbReference>
<reference evidence="1 2" key="1">
    <citation type="submission" date="2022-11" db="EMBL/GenBank/DDBJ databases">
        <title>Minimal conservation of predation-associated metabolite biosynthetic gene clusters underscores biosynthetic potential of Myxococcota including descriptions for ten novel species: Archangium lansinium sp. nov., Myxococcus landrumus sp. nov., Nannocystis bai.</title>
        <authorList>
            <person name="Ahearne A."/>
            <person name="Stevens C."/>
            <person name="Dowd S."/>
        </authorList>
    </citation>
    <scope>NUCLEOTIDE SEQUENCE [LARGE SCALE GENOMIC DNA]</scope>
    <source>
        <strain evidence="1 2">RJM3</strain>
    </source>
</reference>
<dbReference type="Pfam" id="PF11617">
    <property type="entry name" value="Cu-binding_MopE"/>
    <property type="match status" value="25"/>
</dbReference>
<proteinExistence type="predicted"/>
<evidence type="ECO:0000313" key="1">
    <source>
        <dbReference type="EMBL" id="MDC0741340.1"/>
    </source>
</evidence>
<gene>
    <name evidence="1" type="ORF">POL67_08290</name>
</gene>
<accession>A0ABT5EKR2</accession>
<comment type="caution">
    <text evidence="1">The sequence shown here is derived from an EMBL/GenBank/DDBJ whole genome shotgun (WGS) entry which is preliminary data.</text>
</comment>
<keyword evidence="2" id="KW-1185">Reference proteome</keyword>
<name>A0ABT5EKR2_9BACT</name>
<sequence length="1983" mass="197154">MMSKKRFNHWAIVLLGGGLVASCTNILGIDTSYDPNPCTDLSIDPQECGQGACHVFLDKDERCLNGLPTECVEGTANEQEVCKDGIDNNCDGNVDEGCPCEAGETQECYNGSTDESKFGLCMKRGTQICTAGAWSQCDSKVLPSTEECGDGRDNDCDGKVDENCPCTPGEPSTACYGGPEGTEGVGVCRSGTQKCQANGMWGDCDGDVVPGTESWNGADDDCDGKTDDGYLCAKGTKQSCYDGPGGVDSEEISPMGGVTPECKAGEQECIEGNWGPCIGQVKPKDEFCDGKDNDCNHVVDDGSFQVAELCNNKDDNCNGLVDEGSPGGGEVCNTGKPGPCKDGVTACVNGGVECQQNVQATTELCNGVDDDCNGAIDDGDPEGQAPCNASDAVGACANGKTKCQTGKLTCVPAAPATELCNGIDDNCDSIIDNGNPGSGQPCTVPGQLGVCANGVTNCQGGGIVCAQVVTPTAEICDSKDNNCNGATDDNVPGTGAPCTVAGLQGECAKGATACQNGVVICAQNKQPIAELCDGLDNDCNGSVDEGDPGGGATCNVQGQTGVCGVGVIKCTSGALSCAQTKFPSPELCDGQDNDCDTQVDEGNPGGNVPCDTGKPGICSAGVFECVSGSAICKQTVNPQPEACDGIDNDCDAQVDEGNPGGGGACTVGGLNGECAKGIFACQNGVLSCTQTVQSIPEICDGKDNNCNGSVDDGNPGGGVACNTGNVGVCAAGTTACTGGSTVCNQNNQPTTELCDGLDNDCDGQTDESNPGGNQFCTVAGQQGVCAAGTTACQAGQILCNQNVQPSAEICDGKDNNCNGSVDEGSPGAGMACTVSGQLGECAKGSTICSGGGVVCQQTVTSTAETCDGKDNDCDGQLDEGNPGGGAACSTGQQGICSAGTTSCSNGSIACVQNLQPSSETCDGLDNNCNGTADEGNPGGGAACTTGKQGVCAAGTTACSNGAPVCNQNVQPSTEVCDGKDNDCNGVVDDGNPGGGVACTTGKSGVCAPGTTACTNGSIACNQNVQPTAETCDGKDNDCDNQIDEDNPGGGVACTTGQQGVCAAGTTTCSNGATVCTQTTASSAEICDGLDNDCDGQVDEDNPGGGVACTTGQQGVCAAGTRACSNGALICNQTTASSPEVCDNLDNDCDGQKDEDNPGGGMPCPTGQQGVCAAGTTACTGGSITCNQNVQSSAELCDGLDNDCDGQIDEGNPGSGQACSTGQQGVCAAGTTSCSSGSIVCNQTTPSSAEICDNLDNDCDGPKDEGNPGGGMPCTTGLPGVCTAGTTACTSGAIACNANTPASAELCDNLDNDCDGTIDEGNPGGGAACTTGLLGVCAAGTEACSGGTIVCNQNATASTELCDGLDNNCDGTADDGNPGGGMPCSTGLLGVCAAGTTACTGGTSVCNQNVASSAETPCDGLDNNCDGIVDNGPFCCPSDTIKNGDESDINCGGTCTVKCADAGIDCTTSAQCGSSTCGASNKCAAQTCGDGDDCMSGVCTTGTCQAATCGDGVKNGIESDIDCGGICPKKCALTKTCSEHADCESGACVGSVCMAAACDDGSLNGSETDVDCGGSCTTDCSNGKACGVAGDCLSGTCDRGLCVPAACKDGTLNNSETATDCGGPDCQVCPAVLALVTSGTSSPYAIQRTFYNGSTWSSGTFATTTVVGTPSLAITTTRHAIGVVRNGTDDLLFTRWNGLSPAAAWAPFTGLPNSAKANGTPVISAFGPLAELAFRFPGPGLGKYHTVRHLGSPASSTWLTPYQLTGTPTNATVHDLDWLLRSATGDATLVFPEQGTSDIFAHVRTNGSWATAATTGDVTATNTIQPNIIRLSGGDLLMTFVNSANQISFSRYSGGAWSAPVVARNVGSGNDKSNSNLRPGLAPLANNGAVLVYRNTTDSNRLYSLIYDGTNGWNTAATKVANTNYTVTAPPVVVPGIGGQDAELLFIESGTLKHSRMSGSTWITAATVAGISANVQAMGAASFR</sequence>
<dbReference type="PROSITE" id="PS51257">
    <property type="entry name" value="PROKAR_LIPOPROTEIN"/>
    <property type="match status" value="1"/>
</dbReference>